<name>K8ZKW8_9ENTE</name>
<protein>
    <submittedName>
        <fullName evidence="1">Uncharacterized protein</fullName>
    </submittedName>
</protein>
<gene>
    <name evidence="1" type="ORF">C683_0885</name>
</gene>
<comment type="caution">
    <text evidence="1">The sequence shown here is derived from an EMBL/GenBank/DDBJ whole genome shotgun (WGS) entry which is preliminary data.</text>
</comment>
<keyword evidence="2" id="KW-1185">Reference proteome</keyword>
<organism evidence="1 2">
    <name type="scientific">Catellicoccus marimammalium M35/04/3</name>
    <dbReference type="NCBI Taxonomy" id="1234409"/>
    <lineage>
        <taxon>Bacteria</taxon>
        <taxon>Bacillati</taxon>
        <taxon>Bacillota</taxon>
        <taxon>Bacilli</taxon>
        <taxon>Lactobacillales</taxon>
        <taxon>Enterococcaceae</taxon>
        <taxon>Catellicoccus</taxon>
    </lineage>
</organism>
<evidence type="ECO:0000313" key="2">
    <source>
        <dbReference type="Proteomes" id="UP000016057"/>
    </source>
</evidence>
<sequence length="44" mass="5086">MSVYPIWVEEEGLENLFGECEEGKEILASIQGLDEDAELYMEIY</sequence>
<accession>K8ZKW8</accession>
<evidence type="ECO:0000313" key="1">
    <source>
        <dbReference type="EMBL" id="EKU27228.1"/>
    </source>
</evidence>
<dbReference type="EMBL" id="AMYT01000018">
    <property type="protein sequence ID" value="EKU27228.1"/>
    <property type="molecule type" value="Genomic_DNA"/>
</dbReference>
<dbReference type="AlphaFoldDB" id="K8ZKW8"/>
<reference evidence="1 2" key="1">
    <citation type="journal article" date="2013" name="Genome Announc.">
        <title>Draft Genome Sequence of Catellicoccus marimammalium, a Novel Species Commonly Found in Gull Feces.</title>
        <authorList>
            <person name="Weigand M.R."/>
            <person name="Ryu H."/>
            <person name="Bozcek L."/>
            <person name="Konstantinidis K.T."/>
            <person name="Santo Domingo J.W."/>
        </authorList>
    </citation>
    <scope>NUCLEOTIDE SEQUENCE [LARGE SCALE GENOMIC DNA]</scope>
    <source>
        <strain evidence="1 2">M35/04/3</strain>
    </source>
</reference>
<proteinExistence type="predicted"/>
<dbReference type="Proteomes" id="UP000016057">
    <property type="component" value="Unassembled WGS sequence"/>
</dbReference>